<organism evidence="1 2">
    <name type="scientific">Psychrobacter communis</name>
    <dbReference type="NCBI Taxonomy" id="2762238"/>
    <lineage>
        <taxon>Bacteria</taxon>
        <taxon>Pseudomonadati</taxon>
        <taxon>Pseudomonadota</taxon>
        <taxon>Gammaproteobacteria</taxon>
        <taxon>Moraxellales</taxon>
        <taxon>Moraxellaceae</taxon>
        <taxon>Psychrobacter</taxon>
    </lineage>
</organism>
<dbReference type="RefSeq" id="WP_191690993.1">
    <property type="nucleotide sequence ID" value="NZ_JACSQR010000010.1"/>
</dbReference>
<dbReference type="Gene3D" id="3.10.450.50">
    <property type="match status" value="1"/>
</dbReference>
<accession>A0ABR8RIS5</accession>
<evidence type="ECO:0008006" key="3">
    <source>
        <dbReference type="Google" id="ProtNLM"/>
    </source>
</evidence>
<evidence type="ECO:0000313" key="2">
    <source>
        <dbReference type="Proteomes" id="UP000606724"/>
    </source>
</evidence>
<proteinExistence type="predicted"/>
<name>A0ABR8RIS5_9GAMM</name>
<keyword evidence="2" id="KW-1185">Reference proteome</keyword>
<reference evidence="1 2" key="1">
    <citation type="submission" date="2020-08" db="EMBL/GenBank/DDBJ databases">
        <title>A Genomic Blueprint of the Chicken Gut Microbiome.</title>
        <authorList>
            <person name="Gilroy R."/>
            <person name="Ravi A."/>
            <person name="Getino M."/>
            <person name="Pursley I."/>
            <person name="Horton D.L."/>
            <person name="Alikhan N.-F."/>
            <person name="Baker D."/>
            <person name="Gharbi K."/>
            <person name="Hall N."/>
            <person name="Watson M."/>
            <person name="Adriaenssens E.M."/>
            <person name="Foster-Nyarko E."/>
            <person name="Jarju S."/>
            <person name="Secka A."/>
            <person name="Antonio M."/>
            <person name="Oren A."/>
            <person name="Chaudhuri R."/>
            <person name="La Ragione R.M."/>
            <person name="Hildebrand F."/>
            <person name="Pallen M.J."/>
        </authorList>
    </citation>
    <scope>NUCLEOTIDE SEQUENCE [LARGE SCALE GENOMIC DNA]</scope>
    <source>
        <strain evidence="1 2">Sa4CVA2</strain>
    </source>
</reference>
<gene>
    <name evidence="1" type="ORF">H9653_05310</name>
</gene>
<protein>
    <recommendedName>
        <fullName evidence="3">DUF4878 domain-containing protein</fullName>
    </recommendedName>
</protein>
<dbReference type="EMBL" id="JACSQR010000010">
    <property type="protein sequence ID" value="MBD7947437.1"/>
    <property type="molecule type" value="Genomic_DNA"/>
</dbReference>
<comment type="caution">
    <text evidence="1">The sequence shown here is derived from an EMBL/GenBank/DDBJ whole genome shotgun (WGS) entry which is preliminary data.</text>
</comment>
<evidence type="ECO:0000313" key="1">
    <source>
        <dbReference type="EMBL" id="MBD7947437.1"/>
    </source>
</evidence>
<sequence>MTNKSSASQTALSATLSRLPSILTVGILSTGLLLSGCSNNDKGDTETAVNNNEDTTAITETSNDTVTDEAKSVGTDNMSEDAQVTDSTQDKTLITSDNINPVASVNDDAKQKSLVTNPTQNGTPEDTVKQALNSLYYGDAKQAATYYKVDMANFEEELAKTQSAFQQTVDGVTFTDTKYNDDKTRATIIGEIMLRGQSEPAPLTYELQKIDGKWKILG</sequence>
<dbReference type="Proteomes" id="UP000606724">
    <property type="component" value="Unassembled WGS sequence"/>
</dbReference>